<dbReference type="InterPro" id="IPR039123">
    <property type="entry name" value="PPTC7"/>
</dbReference>
<dbReference type="InterPro" id="IPR036457">
    <property type="entry name" value="PPM-type-like_dom_sf"/>
</dbReference>
<protein>
    <recommendedName>
        <fullName evidence="1">Protein phosphatase</fullName>
        <ecNumber evidence="1">3.1.3.16</ecNumber>
    </recommendedName>
</protein>
<dbReference type="PROSITE" id="PS51746">
    <property type="entry name" value="PPM_2"/>
    <property type="match status" value="1"/>
</dbReference>
<dbReference type="InterPro" id="IPR001932">
    <property type="entry name" value="PPM-type_phosphatase-like_dom"/>
</dbReference>
<comment type="cofactor">
    <cofactor evidence="1">
        <name>Mg(2+)</name>
        <dbReference type="ChEBI" id="CHEBI:18420"/>
    </cofactor>
</comment>
<evidence type="ECO:0000313" key="3">
    <source>
        <dbReference type="EMBL" id="AOW07084.1"/>
    </source>
</evidence>
<keyword evidence="1" id="KW-0904">Protein phosphatase</keyword>
<comment type="catalytic activity">
    <reaction evidence="1">
        <text>O-phospho-L-threonyl-[protein] + H2O = L-threonyl-[protein] + phosphate</text>
        <dbReference type="Rhea" id="RHEA:47004"/>
        <dbReference type="Rhea" id="RHEA-COMP:11060"/>
        <dbReference type="Rhea" id="RHEA-COMP:11605"/>
        <dbReference type="ChEBI" id="CHEBI:15377"/>
        <dbReference type="ChEBI" id="CHEBI:30013"/>
        <dbReference type="ChEBI" id="CHEBI:43474"/>
        <dbReference type="ChEBI" id="CHEBI:61977"/>
        <dbReference type="EC" id="3.1.3.16"/>
    </reaction>
</comment>
<dbReference type="VEuPathDB" id="FungiDB:YALI0_F12617g"/>
<reference evidence="3 5" key="1">
    <citation type="journal article" date="2016" name="PLoS ONE">
        <title>Sequence Assembly of Yarrowia lipolytica Strain W29/CLIB89 Shows Transposable Element Diversity.</title>
        <authorList>
            <person name="Magnan C."/>
            <person name="Yu J."/>
            <person name="Chang I."/>
            <person name="Jahn E."/>
            <person name="Kanomata Y."/>
            <person name="Wu J."/>
            <person name="Zeller M."/>
            <person name="Oakes M."/>
            <person name="Baldi P."/>
            <person name="Sandmeyer S."/>
        </authorList>
    </citation>
    <scope>NUCLEOTIDE SEQUENCE [LARGE SCALE GENOMIC DNA]</scope>
    <source>
        <strain evidence="3">CLIB89</strain>
        <strain evidence="5">CLIB89(W29)</strain>
    </source>
</reference>
<dbReference type="Proteomes" id="UP000256601">
    <property type="component" value="Unassembled WGS sequence"/>
</dbReference>
<comment type="catalytic activity">
    <reaction evidence="1">
        <text>O-phospho-L-seryl-[protein] + H2O = L-seryl-[protein] + phosphate</text>
        <dbReference type="Rhea" id="RHEA:20629"/>
        <dbReference type="Rhea" id="RHEA-COMP:9863"/>
        <dbReference type="Rhea" id="RHEA-COMP:11604"/>
        <dbReference type="ChEBI" id="CHEBI:15377"/>
        <dbReference type="ChEBI" id="CHEBI:29999"/>
        <dbReference type="ChEBI" id="CHEBI:43474"/>
        <dbReference type="ChEBI" id="CHEBI:83421"/>
        <dbReference type="EC" id="3.1.3.16"/>
    </reaction>
</comment>
<keyword evidence="1" id="KW-0378">Hydrolase</keyword>
<dbReference type="KEGG" id="yli:2908043"/>
<comment type="similarity">
    <text evidence="1">Belongs to the PP2C family.</text>
</comment>
<comment type="cofactor">
    <cofactor evidence="1">
        <name>Mn(2+)</name>
        <dbReference type="ChEBI" id="CHEBI:29035"/>
    </cofactor>
</comment>
<dbReference type="Gene3D" id="3.60.40.10">
    <property type="entry name" value="PPM-type phosphatase domain"/>
    <property type="match status" value="1"/>
</dbReference>
<evidence type="ECO:0000313" key="4">
    <source>
        <dbReference type="EMBL" id="RDW26447.1"/>
    </source>
</evidence>
<evidence type="ECO:0000313" key="6">
    <source>
        <dbReference type="Proteomes" id="UP000256601"/>
    </source>
</evidence>
<sequence length="398" mass="43946">MLRSCTRTTGSTLSTLSPLTTASNARFFSLLLDQDNVSKLLRSFWGQPKSKPVATRNPIRLSDKLKEMHSLKSISPSYTSMPMSSQIPHFHPTPAPIRRDALFVQTAAAQAAHYRYKNVPEEVIREACPRSLVRGIGETEWMPSVETELLRNGEDVALISKDFIGLADGVSGWNDKEAGHAGLWAQLMLLRTLSMLEVELLHPENQQAVDQTEQVSEYLISALDDAFEYATKTMHELKFEGSSTVLISCLAGNNLIVASIGDSKMWVYRDGEAIFTNKTNSRKMLGTRSPGFPSTNRDLISVVPVQPGDIIVQCSDGLSDNLWPEEIQKTLYDAMAEGKMNERGPLQTAADALLARALDVANDNFAICPYMESQKNDFAMGGKNDDTTICVSQVHQNS</sequence>
<feature type="domain" description="PPM-type phosphatase" evidence="2">
    <location>
        <begin position="135"/>
        <end position="394"/>
    </location>
</feature>
<keyword evidence="1" id="KW-0460">Magnesium</keyword>
<organism evidence="3 5">
    <name type="scientific">Yarrowia lipolytica</name>
    <name type="common">Candida lipolytica</name>
    <dbReference type="NCBI Taxonomy" id="4952"/>
    <lineage>
        <taxon>Eukaryota</taxon>
        <taxon>Fungi</taxon>
        <taxon>Dikarya</taxon>
        <taxon>Ascomycota</taxon>
        <taxon>Saccharomycotina</taxon>
        <taxon>Dipodascomycetes</taxon>
        <taxon>Dipodascales</taxon>
        <taxon>Dipodascales incertae sedis</taxon>
        <taxon>Yarrowia</taxon>
    </lineage>
</organism>
<accession>A0A1D8NN51</accession>
<dbReference type="PANTHER" id="PTHR12320:SF84">
    <property type="entry name" value="PROTEIN PHOSPHATASE"/>
    <property type="match status" value="1"/>
</dbReference>
<keyword evidence="1" id="KW-0479">Metal-binding</keyword>
<proteinExistence type="inferred from homology"/>
<dbReference type="SMART" id="SM00332">
    <property type="entry name" value="PP2Cc"/>
    <property type="match status" value="1"/>
</dbReference>
<keyword evidence="1" id="KW-0464">Manganese</keyword>
<evidence type="ECO:0000256" key="1">
    <source>
        <dbReference type="RuleBase" id="RU366020"/>
    </source>
</evidence>
<dbReference type="GO" id="GO:0046872">
    <property type="term" value="F:metal ion binding"/>
    <property type="evidence" value="ECO:0007669"/>
    <property type="project" value="UniProtKB-UniRule"/>
</dbReference>
<dbReference type="SUPFAM" id="SSF81606">
    <property type="entry name" value="PP2C-like"/>
    <property type="match status" value="1"/>
</dbReference>
<gene>
    <name evidence="4" type="ORF">B0I71DRAFT_130828</name>
    <name evidence="3" type="ORF">YALI1_F16915g</name>
</gene>
<dbReference type="EMBL" id="CP017558">
    <property type="protein sequence ID" value="AOW07084.1"/>
    <property type="molecule type" value="Genomic_DNA"/>
</dbReference>
<name>A0A1D8NN51_YARLL</name>
<evidence type="ECO:0000259" key="2">
    <source>
        <dbReference type="PROSITE" id="PS51746"/>
    </source>
</evidence>
<dbReference type="PANTHER" id="PTHR12320">
    <property type="entry name" value="PROTEIN PHOSPHATASE 2C"/>
    <property type="match status" value="1"/>
</dbReference>
<evidence type="ECO:0000313" key="5">
    <source>
        <dbReference type="Proteomes" id="UP000182444"/>
    </source>
</evidence>
<dbReference type="AlphaFoldDB" id="A0A1D8NN51"/>
<dbReference type="VEuPathDB" id="FungiDB:YALI1_F16915g"/>
<dbReference type="Proteomes" id="UP000182444">
    <property type="component" value="Chromosome 1F"/>
</dbReference>
<dbReference type="EMBL" id="KZ857333">
    <property type="protein sequence ID" value="RDW26447.1"/>
    <property type="molecule type" value="Genomic_DNA"/>
</dbReference>
<dbReference type="eggNOG" id="KOG1379">
    <property type="taxonomic scope" value="Eukaryota"/>
</dbReference>
<dbReference type="EC" id="3.1.3.16" evidence="1"/>
<reference evidence="4 6" key="2">
    <citation type="submission" date="2018-07" db="EMBL/GenBank/DDBJ databases">
        <title>Draft Genome Assemblies for Five Robust Yarrowia lipolytica Strains Exhibiting High Lipid Production and Pentose Sugar Utilization and Sugar Alcohol Secretion from Undetoxified Lignocellulosic Biomass Hydrolysates.</title>
        <authorList>
            <consortium name="DOE Joint Genome Institute"/>
            <person name="Walker C."/>
            <person name="Ryu S."/>
            <person name="Na H."/>
            <person name="Zane M."/>
            <person name="LaButti K."/>
            <person name="Lipzen A."/>
            <person name="Haridas S."/>
            <person name="Barry K."/>
            <person name="Grigoriev I.V."/>
            <person name="Quarterman J."/>
            <person name="Slininger P."/>
            <person name="Dien B."/>
            <person name="Trinh C.T."/>
        </authorList>
    </citation>
    <scope>NUCLEOTIDE SEQUENCE [LARGE SCALE GENOMIC DNA]</scope>
    <source>
        <strain evidence="4 6">YB392</strain>
    </source>
</reference>
<dbReference type="Pfam" id="PF07228">
    <property type="entry name" value="SpoIIE"/>
    <property type="match status" value="1"/>
</dbReference>
<dbReference type="GO" id="GO:0004722">
    <property type="term" value="F:protein serine/threonine phosphatase activity"/>
    <property type="evidence" value="ECO:0007669"/>
    <property type="project" value="UniProtKB-EC"/>
</dbReference>
<dbReference type="GeneID" id="2908043"/>